<proteinExistence type="predicted"/>
<sequence>MSRRLSNIRLVTFDLYDTLYTPCEPIEKTYSAPLHQHGVSVDYQKVRKGFSRAMRHMRVHYPNYGFGLMRSREWWRLVINKTWESLGVSSTLLNNSPKLLAARESLIDRFNTSEGYKMFDDVPPILKYLRLRGVKLGVISNMDEAAERVLSHLGIRSYFDFVLKSVTVGIQKPDLRIFELALGAVGVPACDALHIGDSKEMDYDPAVKLGMSARIVCRTQDAARLAAQHPDQYISNLLEIKNIV</sequence>
<dbReference type="InterPro" id="IPR011949">
    <property type="entry name" value="HAD-SF_hydro_IA_REG-2-like"/>
</dbReference>
<dbReference type="GO" id="GO:0005634">
    <property type="term" value="C:nucleus"/>
    <property type="evidence" value="ECO:0007669"/>
    <property type="project" value="TreeGrafter"/>
</dbReference>
<dbReference type="SFLD" id="SFLDG01129">
    <property type="entry name" value="C1.5:_HAD__Beta-PGM__Phosphata"/>
    <property type="match status" value="1"/>
</dbReference>
<gene>
    <name evidence="1" type="ORF">IWW36_000611</name>
</gene>
<accession>A0A9W8IDC0</accession>
<dbReference type="InterPro" id="IPR036412">
    <property type="entry name" value="HAD-like_sf"/>
</dbReference>
<dbReference type="InterPro" id="IPR023214">
    <property type="entry name" value="HAD_sf"/>
</dbReference>
<dbReference type="InterPro" id="IPR006439">
    <property type="entry name" value="HAD-SF_hydro_IA"/>
</dbReference>
<dbReference type="Pfam" id="PF00702">
    <property type="entry name" value="Hydrolase"/>
    <property type="match status" value="1"/>
</dbReference>
<protein>
    <recommendedName>
        <fullName evidence="3">Haloacid dehalogenase-like hydrolase domain-containing protein 3</fullName>
    </recommendedName>
</protein>
<dbReference type="PRINTS" id="PR00413">
    <property type="entry name" value="HADHALOGNASE"/>
</dbReference>
<dbReference type="PANTHER" id="PTHR46191">
    <property type="match status" value="1"/>
</dbReference>
<dbReference type="AlphaFoldDB" id="A0A9W8IDC0"/>
<dbReference type="NCBIfam" id="TIGR01549">
    <property type="entry name" value="HAD-SF-IA-v1"/>
    <property type="match status" value="1"/>
</dbReference>
<evidence type="ECO:0000313" key="2">
    <source>
        <dbReference type="Proteomes" id="UP001139887"/>
    </source>
</evidence>
<evidence type="ECO:0008006" key="3">
    <source>
        <dbReference type="Google" id="ProtNLM"/>
    </source>
</evidence>
<dbReference type="InterPro" id="IPR051828">
    <property type="entry name" value="HAD-like_hydrolase_domain"/>
</dbReference>
<keyword evidence="2" id="KW-1185">Reference proteome</keyword>
<dbReference type="PANTHER" id="PTHR46191:SF2">
    <property type="entry name" value="HALOACID DEHALOGENASE-LIKE HYDROLASE DOMAIN-CONTAINING PROTEIN 3"/>
    <property type="match status" value="1"/>
</dbReference>
<dbReference type="EMBL" id="JANBUW010000006">
    <property type="protein sequence ID" value="KAJ2852032.1"/>
    <property type="molecule type" value="Genomic_DNA"/>
</dbReference>
<dbReference type="Proteomes" id="UP001139887">
    <property type="component" value="Unassembled WGS sequence"/>
</dbReference>
<dbReference type="Gene3D" id="1.10.150.720">
    <property type="entry name" value="Haloacid dehalogenase-like hydrolase"/>
    <property type="match status" value="1"/>
</dbReference>
<dbReference type="SFLD" id="SFLDS00003">
    <property type="entry name" value="Haloacid_Dehalogenase"/>
    <property type="match status" value="1"/>
</dbReference>
<dbReference type="GO" id="GO:0016791">
    <property type="term" value="F:phosphatase activity"/>
    <property type="evidence" value="ECO:0007669"/>
    <property type="project" value="UniProtKB-ARBA"/>
</dbReference>
<comment type="caution">
    <text evidence="1">The sequence shown here is derived from an EMBL/GenBank/DDBJ whole genome shotgun (WGS) entry which is preliminary data.</text>
</comment>
<dbReference type="NCBIfam" id="TIGR02252">
    <property type="entry name" value="DREG-2"/>
    <property type="match status" value="1"/>
</dbReference>
<dbReference type="InterPro" id="IPR044924">
    <property type="entry name" value="HAD-SF_hydro_IA_REG-2-like_cap"/>
</dbReference>
<name>A0A9W8IDC0_9FUNG</name>
<dbReference type="OrthoDB" id="444127at2759"/>
<organism evidence="1 2">
    <name type="scientific">Coemansia brasiliensis</name>
    <dbReference type="NCBI Taxonomy" id="2650707"/>
    <lineage>
        <taxon>Eukaryota</taxon>
        <taxon>Fungi</taxon>
        <taxon>Fungi incertae sedis</taxon>
        <taxon>Zoopagomycota</taxon>
        <taxon>Kickxellomycotina</taxon>
        <taxon>Kickxellomycetes</taxon>
        <taxon>Kickxellales</taxon>
        <taxon>Kickxellaceae</taxon>
        <taxon>Coemansia</taxon>
    </lineage>
</organism>
<evidence type="ECO:0000313" key="1">
    <source>
        <dbReference type="EMBL" id="KAJ2852032.1"/>
    </source>
</evidence>
<dbReference type="Gene3D" id="3.40.50.1000">
    <property type="entry name" value="HAD superfamily/HAD-like"/>
    <property type="match status" value="1"/>
</dbReference>
<dbReference type="SUPFAM" id="SSF56784">
    <property type="entry name" value="HAD-like"/>
    <property type="match status" value="1"/>
</dbReference>
<reference evidence="1" key="1">
    <citation type="submission" date="2022-07" db="EMBL/GenBank/DDBJ databases">
        <title>Phylogenomic reconstructions and comparative analyses of Kickxellomycotina fungi.</title>
        <authorList>
            <person name="Reynolds N.K."/>
            <person name="Stajich J.E."/>
            <person name="Barry K."/>
            <person name="Grigoriev I.V."/>
            <person name="Crous P."/>
            <person name="Smith M.E."/>
        </authorList>
    </citation>
    <scope>NUCLEOTIDE SEQUENCE</scope>
    <source>
        <strain evidence="1">NRRL 1566</strain>
    </source>
</reference>